<dbReference type="Proteomes" id="UP001601303">
    <property type="component" value="Unassembled WGS sequence"/>
</dbReference>
<keyword evidence="3" id="KW-1185">Reference proteome</keyword>
<evidence type="ECO:0000256" key="1">
    <source>
        <dbReference type="SAM" id="MobiDB-lite"/>
    </source>
</evidence>
<organism evidence="2 3">
    <name type="scientific">Streptomyces hokutonensis</name>
    <dbReference type="NCBI Taxonomy" id="1306990"/>
    <lineage>
        <taxon>Bacteria</taxon>
        <taxon>Bacillati</taxon>
        <taxon>Actinomycetota</taxon>
        <taxon>Actinomycetes</taxon>
        <taxon>Kitasatosporales</taxon>
        <taxon>Streptomycetaceae</taxon>
        <taxon>Streptomyces</taxon>
    </lineage>
</organism>
<proteinExistence type="predicted"/>
<feature type="compositionally biased region" description="Low complexity" evidence="1">
    <location>
        <begin position="196"/>
        <end position="205"/>
    </location>
</feature>
<accession>A0ABW6M9Z8</accession>
<dbReference type="RefSeq" id="WP_388108935.1">
    <property type="nucleotide sequence ID" value="NZ_JBIAHM010000008.1"/>
</dbReference>
<comment type="caution">
    <text evidence="2">The sequence shown here is derived from an EMBL/GenBank/DDBJ whole genome shotgun (WGS) entry which is preliminary data.</text>
</comment>
<feature type="region of interest" description="Disordered" evidence="1">
    <location>
        <begin position="178"/>
        <end position="205"/>
    </location>
</feature>
<reference evidence="2 3" key="1">
    <citation type="submission" date="2024-10" db="EMBL/GenBank/DDBJ databases">
        <title>The Natural Products Discovery Center: Release of the First 8490 Sequenced Strains for Exploring Actinobacteria Biosynthetic Diversity.</title>
        <authorList>
            <person name="Kalkreuter E."/>
            <person name="Kautsar S.A."/>
            <person name="Yang D."/>
            <person name="Bader C.D."/>
            <person name="Teijaro C.N."/>
            <person name="Fluegel L."/>
            <person name="Davis C.M."/>
            <person name="Simpson J.R."/>
            <person name="Lauterbach L."/>
            <person name="Steele A.D."/>
            <person name="Gui C."/>
            <person name="Meng S."/>
            <person name="Li G."/>
            <person name="Viehrig K."/>
            <person name="Ye F."/>
            <person name="Su P."/>
            <person name="Kiefer A.F."/>
            <person name="Nichols A."/>
            <person name="Cepeda A.J."/>
            <person name="Yan W."/>
            <person name="Fan B."/>
            <person name="Jiang Y."/>
            <person name="Adhikari A."/>
            <person name="Zheng C.-J."/>
            <person name="Schuster L."/>
            <person name="Cowan T.M."/>
            <person name="Smanski M.J."/>
            <person name="Chevrette M.G."/>
            <person name="De Carvalho L.P.S."/>
            <person name="Shen B."/>
        </authorList>
    </citation>
    <scope>NUCLEOTIDE SEQUENCE [LARGE SCALE GENOMIC DNA]</scope>
    <source>
        <strain evidence="2 3">NPDC006488</strain>
    </source>
</reference>
<protein>
    <submittedName>
        <fullName evidence="2">Uncharacterized protein</fullName>
    </submittedName>
</protein>
<evidence type="ECO:0000313" key="2">
    <source>
        <dbReference type="EMBL" id="MFE9601595.1"/>
    </source>
</evidence>
<evidence type="ECO:0000313" key="3">
    <source>
        <dbReference type="Proteomes" id="UP001601303"/>
    </source>
</evidence>
<sequence length="205" mass="22160">MEFALQIVDLAEQTRLLGQVAPTLETLTAEAERVREEDILAPIDQLTPLVLRLHELALTCTRQLHDLSTSQYTVMAYGRENVARLTEACSQVSLASALGAIAISSRTEILLYSGADPTPSTSRNHLRRACVEMDHTATTYQALAQRLSRRLASAAARNEDQQLIDRSLAAPVAADSGTVIADPPLTIPPSTPPEPATASSPRSRH</sequence>
<feature type="compositionally biased region" description="Pro residues" evidence="1">
    <location>
        <begin position="185"/>
        <end position="195"/>
    </location>
</feature>
<gene>
    <name evidence="2" type="ORF">ACFYNQ_23885</name>
</gene>
<dbReference type="EMBL" id="JBIAHM010000008">
    <property type="protein sequence ID" value="MFE9601595.1"/>
    <property type="molecule type" value="Genomic_DNA"/>
</dbReference>
<name>A0ABW6M9Z8_9ACTN</name>